<dbReference type="PANTHER" id="PTHR30528:SF0">
    <property type="entry name" value="CYTOPLASMIC PROTEIN"/>
    <property type="match status" value="1"/>
</dbReference>
<dbReference type="Pfam" id="PF06224">
    <property type="entry name" value="AlkZ-like"/>
    <property type="match status" value="1"/>
</dbReference>
<gene>
    <name evidence="1" type="ORF">IPP15_02400</name>
</gene>
<dbReference type="PANTHER" id="PTHR30528">
    <property type="entry name" value="CYTOPLASMIC PROTEIN"/>
    <property type="match status" value="1"/>
</dbReference>
<dbReference type="AlphaFoldDB" id="A0A9D7SS50"/>
<accession>A0A9D7SS50</accession>
<evidence type="ECO:0000313" key="2">
    <source>
        <dbReference type="Proteomes" id="UP000808337"/>
    </source>
</evidence>
<dbReference type="InterPro" id="IPR009351">
    <property type="entry name" value="AlkZ-like"/>
</dbReference>
<comment type="caution">
    <text evidence="1">The sequence shown here is derived from an EMBL/GenBank/DDBJ whole genome shotgun (WGS) entry which is preliminary data.</text>
</comment>
<organism evidence="1 2">
    <name type="scientific">Candidatus Opimibacter skivensis</name>
    <dbReference type="NCBI Taxonomy" id="2982028"/>
    <lineage>
        <taxon>Bacteria</taxon>
        <taxon>Pseudomonadati</taxon>
        <taxon>Bacteroidota</taxon>
        <taxon>Saprospiria</taxon>
        <taxon>Saprospirales</taxon>
        <taxon>Saprospiraceae</taxon>
        <taxon>Candidatus Opimibacter</taxon>
    </lineage>
</organism>
<proteinExistence type="predicted"/>
<sequence>MSNSPISISNAKARKIILYAQGLTKSSPFGAGQNSVVNAVKHLGYVQLDTISVVERAHHHILWSRIPSYKSDWLEKAQYKKREIFEYWAHAAAYLPMQDYRFSIPVMNVFRDKKDRWPDTSKADMKKVLKRVRDEGPLMSRHFESDHKGGNWWDWKPAKWALQRLFLEGDLMVSHREGFQRVYDLPERIIPDGTDTTTPTLHEYYSHLIKTTLRAQGIAAPKEIFHLRKSDSKIFTDVFHQLQEEESIVPVQIDGQKHYFTLPEFLKQNIRLPEKMMLVSPFDNLIIWRRRLKEIFDFDYTIECYIPADKRIYGYFCLPILWKDQFVGRVDLKADRKSKQLQVKNEYWADKSTKINLHLLYEDTLQSFAEFNKCNYMI</sequence>
<dbReference type="EMBL" id="JADKGY010000001">
    <property type="protein sequence ID" value="MBK9981271.1"/>
    <property type="molecule type" value="Genomic_DNA"/>
</dbReference>
<reference evidence="1 2" key="1">
    <citation type="submission" date="2020-10" db="EMBL/GenBank/DDBJ databases">
        <title>Connecting structure to function with the recovery of over 1000 high-quality activated sludge metagenome-assembled genomes encoding full-length rRNA genes using long-read sequencing.</title>
        <authorList>
            <person name="Singleton C.M."/>
            <person name="Petriglieri F."/>
            <person name="Kristensen J.M."/>
            <person name="Kirkegaard R.H."/>
            <person name="Michaelsen T.Y."/>
            <person name="Andersen M.H."/>
            <person name="Karst S.M."/>
            <person name="Dueholm M.S."/>
            <person name="Nielsen P.H."/>
            <person name="Albertsen M."/>
        </authorList>
    </citation>
    <scope>NUCLEOTIDE SEQUENCE [LARGE SCALE GENOMIC DNA]</scope>
    <source>
        <strain evidence="1">Ribe_18-Q3-R11-54_MAXAC.273</strain>
    </source>
</reference>
<evidence type="ECO:0000313" key="1">
    <source>
        <dbReference type="EMBL" id="MBK9981271.1"/>
    </source>
</evidence>
<name>A0A9D7SS50_9BACT</name>
<dbReference type="Proteomes" id="UP000808337">
    <property type="component" value="Unassembled WGS sequence"/>
</dbReference>
<protein>
    <submittedName>
        <fullName evidence="1">YcaQ family DNA glycosylase</fullName>
    </submittedName>
</protein>